<gene>
    <name evidence="1" type="ORF">ACFQ0R_07255</name>
</gene>
<organism evidence="1 2">
    <name type="scientific">Psychroflexus salinarum</name>
    <dbReference type="NCBI Taxonomy" id="546024"/>
    <lineage>
        <taxon>Bacteria</taxon>
        <taxon>Pseudomonadati</taxon>
        <taxon>Bacteroidota</taxon>
        <taxon>Flavobacteriia</taxon>
        <taxon>Flavobacteriales</taxon>
        <taxon>Flavobacteriaceae</taxon>
        <taxon>Psychroflexus</taxon>
    </lineage>
</organism>
<protein>
    <recommendedName>
        <fullName evidence="3">TonB-dependent Receptor Plug Domain</fullName>
    </recommendedName>
</protein>
<accession>A0ABW3GPH9</accession>
<comment type="caution">
    <text evidence="1">The sequence shown here is derived from an EMBL/GenBank/DDBJ whole genome shotgun (WGS) entry which is preliminary data.</text>
</comment>
<reference evidence="2" key="1">
    <citation type="journal article" date="2019" name="Int. J. Syst. Evol. Microbiol.">
        <title>The Global Catalogue of Microorganisms (GCM) 10K type strain sequencing project: providing services to taxonomists for standard genome sequencing and annotation.</title>
        <authorList>
            <consortium name="The Broad Institute Genomics Platform"/>
            <consortium name="The Broad Institute Genome Sequencing Center for Infectious Disease"/>
            <person name="Wu L."/>
            <person name="Ma J."/>
        </authorList>
    </citation>
    <scope>NUCLEOTIDE SEQUENCE [LARGE SCALE GENOMIC DNA]</scope>
    <source>
        <strain evidence="2">CCUG 56752</strain>
    </source>
</reference>
<evidence type="ECO:0000313" key="2">
    <source>
        <dbReference type="Proteomes" id="UP001597049"/>
    </source>
</evidence>
<dbReference type="RefSeq" id="WP_379657718.1">
    <property type="nucleotide sequence ID" value="NZ_JBHTIV010000007.1"/>
</dbReference>
<proteinExistence type="predicted"/>
<dbReference type="Proteomes" id="UP001597049">
    <property type="component" value="Unassembled WGS sequence"/>
</dbReference>
<sequence>MIKNIILIFISCIGFVNWSYSQKTIDIKFLQNEVPKEQVYIHVNTTLLLSGEKLLYKFYCVNSGSNKLSNLSETGWVTLVNSDREEVFQHKLDLDNGQAYSDFFIPSDLPSGAYKMLGYTSWMLNAKGNYFEQDIHILNPYQKSNKGLILNDSIEATIQKVKTQTSNEFSLDLNKNSFSKREEVILSIDNTNKVRGDFSISVRRIDDFDKPKRVKSTNFSEIYNRNAWDFSDTLILPEVRGSFYRGRIRGGNKETFQSNNLIVSFAGEKNHVNIVSVDDTGEFNFTVNNGSSVDEVLFQLLGYNKDDFSVGLYKDNYPDFSKLNFGKQPTIQKNLKDYILEKSINNQIENAFSITKADQVLIPEDKAYFFDGELIKYNLDDYKRFKEVSETFVEIIKSGRVEKSKDETYSIFVRNENFNGQFTQPALLIVDGVVVQDHSKLISFGAERIQTIGLLTRKTFYGPETFQGIVTIETKEGDFPEELRGSYMKSAKIITSQSRKQYYSPDYKNEDLDRIPDYRYQLWWNPNANFKTKNSVNFFTSDLSGKFEIELEGFTKDGEPISIRKVFSVD</sequence>
<dbReference type="EMBL" id="JBHTIV010000007">
    <property type="protein sequence ID" value="MFD0932395.1"/>
    <property type="molecule type" value="Genomic_DNA"/>
</dbReference>
<evidence type="ECO:0008006" key="3">
    <source>
        <dbReference type="Google" id="ProtNLM"/>
    </source>
</evidence>
<evidence type="ECO:0000313" key="1">
    <source>
        <dbReference type="EMBL" id="MFD0932395.1"/>
    </source>
</evidence>
<keyword evidence="2" id="KW-1185">Reference proteome</keyword>
<name>A0ABW3GPH9_9FLAO</name>